<dbReference type="OMA" id="NHETEDI"/>
<evidence type="ECO:0000256" key="1">
    <source>
        <dbReference type="SAM" id="MobiDB-lite"/>
    </source>
</evidence>
<dbReference type="Pfam" id="PF13952">
    <property type="entry name" value="DUF4216"/>
    <property type="match status" value="1"/>
</dbReference>
<evidence type="ECO:0000259" key="2">
    <source>
        <dbReference type="Pfam" id="PF13952"/>
    </source>
</evidence>
<feature type="domain" description="DUF4216" evidence="2">
    <location>
        <begin position="219"/>
        <end position="290"/>
    </location>
</feature>
<dbReference type="Proteomes" id="UP000188268">
    <property type="component" value="Unassembled WGS sequence"/>
</dbReference>
<feature type="region of interest" description="Disordered" evidence="1">
    <location>
        <begin position="83"/>
        <end position="113"/>
    </location>
</feature>
<dbReference type="AlphaFoldDB" id="A0A1R3FZI7"/>
<protein>
    <recommendedName>
        <fullName evidence="6">Transposase-associated domain-containing protein</fullName>
    </recommendedName>
</protein>
<evidence type="ECO:0000313" key="5">
    <source>
        <dbReference type="Proteomes" id="UP000188268"/>
    </source>
</evidence>
<gene>
    <name evidence="4" type="ORF">CCACVL1_29911</name>
</gene>
<dbReference type="EMBL" id="AWWV01015900">
    <property type="protein sequence ID" value="OMO51248.1"/>
    <property type="molecule type" value="Genomic_DNA"/>
</dbReference>
<keyword evidence="5" id="KW-1185">Reference proteome</keyword>
<feature type="compositionally biased region" description="Basic and acidic residues" evidence="1">
    <location>
        <begin position="85"/>
        <end position="113"/>
    </location>
</feature>
<reference evidence="4 5" key="1">
    <citation type="submission" date="2013-09" db="EMBL/GenBank/DDBJ databases">
        <title>Corchorus capsularis genome sequencing.</title>
        <authorList>
            <person name="Alam M."/>
            <person name="Haque M.S."/>
            <person name="Islam M.S."/>
            <person name="Emdad E.M."/>
            <person name="Islam M.M."/>
            <person name="Ahmed B."/>
            <person name="Halim A."/>
            <person name="Hossen Q.M.M."/>
            <person name="Hossain M.Z."/>
            <person name="Ahmed R."/>
            <person name="Khan M.M."/>
            <person name="Islam R."/>
            <person name="Rashid M.M."/>
            <person name="Khan S.A."/>
            <person name="Rahman M.S."/>
            <person name="Alam M."/>
        </authorList>
    </citation>
    <scope>NUCLEOTIDE SEQUENCE [LARGE SCALE GENOMIC DNA]</scope>
    <source>
        <strain evidence="5">cv. CVL-1</strain>
        <tissue evidence="4">Whole seedling</tissue>
    </source>
</reference>
<name>A0A1R3FZI7_COCAP</name>
<dbReference type="PANTHER" id="PTHR48258">
    <property type="entry name" value="DUF4218 DOMAIN-CONTAINING PROTEIN-RELATED"/>
    <property type="match status" value="1"/>
</dbReference>
<accession>A0A1R3FZI7</accession>
<dbReference type="Pfam" id="PF13963">
    <property type="entry name" value="Transpos_assoc"/>
    <property type="match status" value="1"/>
</dbReference>
<evidence type="ECO:0008006" key="6">
    <source>
        <dbReference type="Google" id="ProtNLM"/>
    </source>
</evidence>
<dbReference type="InterPro" id="IPR029480">
    <property type="entry name" value="Transpos_assoc"/>
</dbReference>
<dbReference type="OrthoDB" id="1878503at2759"/>
<comment type="caution">
    <text evidence="4">The sequence shown here is derived from an EMBL/GenBank/DDBJ whole genome shotgun (WGS) entry which is preliminary data.</text>
</comment>
<evidence type="ECO:0000313" key="4">
    <source>
        <dbReference type="EMBL" id="OMO51248.1"/>
    </source>
</evidence>
<proteinExistence type="predicted"/>
<evidence type="ECO:0000259" key="3">
    <source>
        <dbReference type="Pfam" id="PF13963"/>
    </source>
</evidence>
<dbReference type="InterPro" id="IPR025312">
    <property type="entry name" value="DUF4216"/>
</dbReference>
<dbReference type="Gramene" id="OMO51248">
    <property type="protein sequence ID" value="OMO51248"/>
    <property type="gene ID" value="CCACVL1_29911"/>
</dbReference>
<sequence length="401" mass="46509">MDKSWMKEPKFSESYLSGVQSFMQFVSDNMGSQCTIRCPCRICCNAFLFSQDEVEDHLILKGISESYTNWIYHGEQSEFSIPNVKDQDYGHTSHHDDGSIDHEHEPNDGLHDMLEDRFPGRDEVQIENSLSASFDIRKSEGEVTNLRNQGVDISDQLYALACRPDQRVKRFTGCIVNGIRFHTRDRDSFLKSQNSGVLVEGNHETEDIDFFGILTNIYQLDYIKDCHAVVFKCNGFDIDPRKKRTHRDGHLLSINVNKCWYGNDPFVLAFQARQVFYLPDTKLGKDWRVVQKFNHRHVFDVPEVEEMLEESELDNEIYQEIEISETERFVQVEEFEGPLNRTDIDPNIIDAGTVEKNKKSEMAKEICSRGEDDDEEEDETIIEYCSERNCDLDGDEESDLD</sequence>
<feature type="domain" description="Transposase-associated" evidence="3">
    <location>
        <begin position="3"/>
        <end position="75"/>
    </location>
</feature>
<organism evidence="4 5">
    <name type="scientific">Corchorus capsularis</name>
    <name type="common">Jute</name>
    <dbReference type="NCBI Taxonomy" id="210143"/>
    <lineage>
        <taxon>Eukaryota</taxon>
        <taxon>Viridiplantae</taxon>
        <taxon>Streptophyta</taxon>
        <taxon>Embryophyta</taxon>
        <taxon>Tracheophyta</taxon>
        <taxon>Spermatophyta</taxon>
        <taxon>Magnoliopsida</taxon>
        <taxon>eudicotyledons</taxon>
        <taxon>Gunneridae</taxon>
        <taxon>Pentapetalae</taxon>
        <taxon>rosids</taxon>
        <taxon>malvids</taxon>
        <taxon>Malvales</taxon>
        <taxon>Malvaceae</taxon>
        <taxon>Grewioideae</taxon>
        <taxon>Apeibeae</taxon>
        <taxon>Corchorus</taxon>
    </lineage>
</organism>